<dbReference type="Pfam" id="PF00176">
    <property type="entry name" value="SNF2-rel_dom"/>
    <property type="match status" value="1"/>
</dbReference>
<dbReference type="SMART" id="SM00184">
    <property type="entry name" value="RING"/>
    <property type="match status" value="1"/>
</dbReference>
<feature type="compositionally biased region" description="Basic and acidic residues" evidence="7">
    <location>
        <begin position="193"/>
        <end position="215"/>
    </location>
</feature>
<evidence type="ECO:0000256" key="1">
    <source>
        <dbReference type="ARBA" id="ARBA00007025"/>
    </source>
</evidence>
<dbReference type="InterPro" id="IPR027417">
    <property type="entry name" value="P-loop_NTPase"/>
</dbReference>
<evidence type="ECO:0000259" key="9">
    <source>
        <dbReference type="PROSITE" id="PS51192"/>
    </source>
</evidence>
<keyword evidence="5" id="KW-0067">ATP-binding</keyword>
<dbReference type="STRING" id="1073090.A0A1L9SPI2"/>
<comment type="similarity">
    <text evidence="1">Belongs to the SNF2/RAD54 helicase family.</text>
</comment>
<dbReference type="GeneID" id="34613146"/>
<keyword evidence="6" id="KW-0863">Zinc-finger</keyword>
<feature type="domain" description="Helicase C-terminal" evidence="10">
    <location>
        <begin position="1054"/>
        <end position="1215"/>
    </location>
</feature>
<dbReference type="PROSITE" id="PS51194">
    <property type="entry name" value="HELICASE_CTER"/>
    <property type="match status" value="1"/>
</dbReference>
<dbReference type="InterPro" id="IPR000330">
    <property type="entry name" value="SNF2_N"/>
</dbReference>
<dbReference type="SUPFAM" id="SSF52540">
    <property type="entry name" value="P-loop containing nucleoside triphosphate hydrolases"/>
    <property type="match status" value="2"/>
</dbReference>
<evidence type="ECO:0000313" key="11">
    <source>
        <dbReference type="EMBL" id="OJJ49110.1"/>
    </source>
</evidence>
<evidence type="ECO:0000259" key="10">
    <source>
        <dbReference type="PROSITE" id="PS51194"/>
    </source>
</evidence>
<evidence type="ECO:0000259" key="8">
    <source>
        <dbReference type="PROSITE" id="PS50089"/>
    </source>
</evidence>
<dbReference type="SUPFAM" id="SSF57850">
    <property type="entry name" value="RING/U-box"/>
    <property type="match status" value="1"/>
</dbReference>
<keyword evidence="4" id="KW-0347">Helicase</keyword>
<feature type="domain" description="RING-type" evidence="8">
    <location>
        <begin position="864"/>
        <end position="915"/>
    </location>
</feature>
<proteinExistence type="inferred from homology"/>
<dbReference type="Proteomes" id="UP000184188">
    <property type="component" value="Unassembled WGS sequence"/>
</dbReference>
<feature type="region of interest" description="Disordered" evidence="7">
    <location>
        <begin position="925"/>
        <end position="1020"/>
    </location>
</feature>
<dbReference type="SMART" id="SM00490">
    <property type="entry name" value="HELICc"/>
    <property type="match status" value="1"/>
</dbReference>
<dbReference type="Gene3D" id="3.40.50.10810">
    <property type="entry name" value="Tandem AAA-ATPase domain"/>
    <property type="match status" value="1"/>
</dbReference>
<evidence type="ECO:0000313" key="12">
    <source>
        <dbReference type="Proteomes" id="UP000184188"/>
    </source>
</evidence>
<dbReference type="InterPro" id="IPR050628">
    <property type="entry name" value="SNF2_RAD54_helicase_TF"/>
</dbReference>
<dbReference type="GO" id="GO:0008094">
    <property type="term" value="F:ATP-dependent activity, acting on DNA"/>
    <property type="evidence" value="ECO:0007669"/>
    <property type="project" value="TreeGrafter"/>
</dbReference>
<feature type="domain" description="Helicase ATP-binding" evidence="9">
    <location>
        <begin position="518"/>
        <end position="705"/>
    </location>
</feature>
<evidence type="ECO:0000256" key="4">
    <source>
        <dbReference type="ARBA" id="ARBA00022806"/>
    </source>
</evidence>
<dbReference type="CDD" id="cd18008">
    <property type="entry name" value="DEXDc_SHPRH-like"/>
    <property type="match status" value="1"/>
</dbReference>
<feature type="region of interest" description="Disordered" evidence="7">
    <location>
        <begin position="371"/>
        <end position="394"/>
    </location>
</feature>
<dbReference type="RefSeq" id="XP_022583620.1">
    <property type="nucleotide sequence ID" value="XM_022726682.1"/>
</dbReference>
<feature type="compositionally biased region" description="Low complexity" evidence="7">
    <location>
        <begin position="935"/>
        <end position="953"/>
    </location>
</feature>
<evidence type="ECO:0000256" key="3">
    <source>
        <dbReference type="ARBA" id="ARBA00022801"/>
    </source>
</evidence>
<reference evidence="12" key="1">
    <citation type="journal article" date="2017" name="Genome Biol.">
        <title>Comparative genomics reveals high biological diversity and specific adaptations in the industrially and medically important fungal genus Aspergillus.</title>
        <authorList>
            <person name="de Vries R.P."/>
            <person name="Riley R."/>
            <person name="Wiebenga A."/>
            <person name="Aguilar-Osorio G."/>
            <person name="Amillis S."/>
            <person name="Uchima C.A."/>
            <person name="Anderluh G."/>
            <person name="Asadollahi M."/>
            <person name="Askin M."/>
            <person name="Barry K."/>
            <person name="Battaglia E."/>
            <person name="Bayram O."/>
            <person name="Benocci T."/>
            <person name="Braus-Stromeyer S.A."/>
            <person name="Caldana C."/>
            <person name="Canovas D."/>
            <person name="Cerqueira G.C."/>
            <person name="Chen F."/>
            <person name="Chen W."/>
            <person name="Choi C."/>
            <person name="Clum A."/>
            <person name="Dos Santos R.A."/>
            <person name="Damasio A.R."/>
            <person name="Diallinas G."/>
            <person name="Emri T."/>
            <person name="Fekete E."/>
            <person name="Flipphi M."/>
            <person name="Freyberg S."/>
            <person name="Gallo A."/>
            <person name="Gournas C."/>
            <person name="Habgood R."/>
            <person name="Hainaut M."/>
            <person name="Harispe M.L."/>
            <person name="Henrissat B."/>
            <person name="Hilden K.S."/>
            <person name="Hope R."/>
            <person name="Hossain A."/>
            <person name="Karabika E."/>
            <person name="Karaffa L."/>
            <person name="Karanyi Z."/>
            <person name="Krasevec N."/>
            <person name="Kuo A."/>
            <person name="Kusch H."/>
            <person name="LaButti K."/>
            <person name="Lagendijk E.L."/>
            <person name="Lapidus A."/>
            <person name="Levasseur A."/>
            <person name="Lindquist E."/>
            <person name="Lipzen A."/>
            <person name="Logrieco A.F."/>
            <person name="MacCabe A."/>
            <person name="Maekelae M.R."/>
            <person name="Malavazi I."/>
            <person name="Melin P."/>
            <person name="Meyer V."/>
            <person name="Mielnichuk N."/>
            <person name="Miskei M."/>
            <person name="Molnar A.P."/>
            <person name="Mule G."/>
            <person name="Ngan C.Y."/>
            <person name="Orejas M."/>
            <person name="Orosz E."/>
            <person name="Ouedraogo J.P."/>
            <person name="Overkamp K.M."/>
            <person name="Park H.-S."/>
            <person name="Perrone G."/>
            <person name="Piumi F."/>
            <person name="Punt P.J."/>
            <person name="Ram A.F."/>
            <person name="Ramon A."/>
            <person name="Rauscher S."/>
            <person name="Record E."/>
            <person name="Riano-Pachon D.M."/>
            <person name="Robert V."/>
            <person name="Roehrig J."/>
            <person name="Ruller R."/>
            <person name="Salamov A."/>
            <person name="Salih N.S."/>
            <person name="Samson R.A."/>
            <person name="Sandor E."/>
            <person name="Sanguinetti M."/>
            <person name="Schuetze T."/>
            <person name="Sepcic K."/>
            <person name="Shelest E."/>
            <person name="Sherlock G."/>
            <person name="Sophianopoulou V."/>
            <person name="Squina F.M."/>
            <person name="Sun H."/>
            <person name="Susca A."/>
            <person name="Todd R.B."/>
            <person name="Tsang A."/>
            <person name="Unkles S.E."/>
            <person name="van de Wiele N."/>
            <person name="van Rossen-Uffink D."/>
            <person name="Oliveira J.V."/>
            <person name="Vesth T.C."/>
            <person name="Visser J."/>
            <person name="Yu J.-H."/>
            <person name="Zhou M."/>
            <person name="Andersen M.R."/>
            <person name="Archer D.B."/>
            <person name="Baker S.E."/>
            <person name="Benoit I."/>
            <person name="Brakhage A.A."/>
            <person name="Braus G.H."/>
            <person name="Fischer R."/>
            <person name="Frisvad J.C."/>
            <person name="Goldman G.H."/>
            <person name="Houbraken J."/>
            <person name="Oakley B."/>
            <person name="Pocsi I."/>
            <person name="Scazzocchio C."/>
            <person name="Seiboth B."/>
            <person name="vanKuyk P.A."/>
            <person name="Wortman J."/>
            <person name="Dyer P.S."/>
            <person name="Grigoriev I.V."/>
        </authorList>
    </citation>
    <scope>NUCLEOTIDE SEQUENCE [LARGE SCALE GENOMIC DNA]</scope>
    <source>
        <strain evidence="12">CBS 506.65</strain>
    </source>
</reference>
<dbReference type="InterPro" id="IPR001650">
    <property type="entry name" value="Helicase_C-like"/>
</dbReference>
<dbReference type="PROSITE" id="PS51192">
    <property type="entry name" value="HELICASE_ATP_BIND_1"/>
    <property type="match status" value="1"/>
</dbReference>
<keyword evidence="12" id="KW-1185">Reference proteome</keyword>
<gene>
    <name evidence="11" type="ORF">ASPZODRAFT_164680</name>
</gene>
<keyword evidence="6" id="KW-0479">Metal-binding</keyword>
<feature type="region of interest" description="Disordered" evidence="7">
    <location>
        <begin position="53"/>
        <end position="301"/>
    </location>
</feature>
<dbReference type="SMART" id="SM00487">
    <property type="entry name" value="DEXDc"/>
    <property type="match status" value="1"/>
</dbReference>
<name>A0A1L9SPI2_9EURO</name>
<evidence type="ECO:0000256" key="6">
    <source>
        <dbReference type="PROSITE-ProRule" id="PRU00175"/>
    </source>
</evidence>
<accession>A0A1L9SPI2</accession>
<dbReference type="Gene3D" id="3.40.50.300">
    <property type="entry name" value="P-loop containing nucleotide triphosphate hydrolases"/>
    <property type="match status" value="1"/>
</dbReference>
<dbReference type="CDD" id="cd18793">
    <property type="entry name" value="SF2_C_SNF"/>
    <property type="match status" value="1"/>
</dbReference>
<feature type="compositionally biased region" description="Polar residues" evidence="7">
    <location>
        <begin position="231"/>
        <end position="249"/>
    </location>
</feature>
<keyword evidence="6" id="KW-0862">Zinc</keyword>
<dbReference type="GO" id="GO:0005634">
    <property type="term" value="C:nucleus"/>
    <property type="evidence" value="ECO:0007669"/>
    <property type="project" value="TreeGrafter"/>
</dbReference>
<dbReference type="Gene3D" id="3.30.40.10">
    <property type="entry name" value="Zinc/RING finger domain, C3HC4 (zinc finger)"/>
    <property type="match status" value="1"/>
</dbReference>
<dbReference type="InterPro" id="IPR014001">
    <property type="entry name" value="Helicase_ATP-bd"/>
</dbReference>
<feature type="compositionally biased region" description="Acidic residues" evidence="7">
    <location>
        <begin position="956"/>
        <end position="972"/>
    </location>
</feature>
<evidence type="ECO:0000256" key="5">
    <source>
        <dbReference type="ARBA" id="ARBA00022840"/>
    </source>
</evidence>
<organism evidence="11 12">
    <name type="scientific">Penicilliopsis zonata CBS 506.65</name>
    <dbReference type="NCBI Taxonomy" id="1073090"/>
    <lineage>
        <taxon>Eukaryota</taxon>
        <taxon>Fungi</taxon>
        <taxon>Dikarya</taxon>
        <taxon>Ascomycota</taxon>
        <taxon>Pezizomycotina</taxon>
        <taxon>Eurotiomycetes</taxon>
        <taxon>Eurotiomycetidae</taxon>
        <taxon>Eurotiales</taxon>
        <taxon>Aspergillaceae</taxon>
        <taxon>Penicilliopsis</taxon>
    </lineage>
</organism>
<evidence type="ECO:0000256" key="7">
    <source>
        <dbReference type="SAM" id="MobiDB-lite"/>
    </source>
</evidence>
<sequence length="1227" mass="136965">MASPPPNASAEDVMEDLQLYQVLLSSLEEERPDALAERDELRETIRKLESRLAEMRGETVRQPVARPPSSSSAFSRAQMDGSSDPLDDLRPLQASSTAMSPPAQALTSRPAAQPSSRFLQPLPTRKRTRGDANLSDPLEPVSKRTTPTHPRSASITPSIASTRSGSEEPNDSADSSEELRKLLGFDDDDGFLEEQRKAEQWLQERKEQERRDAEYARMLQEGLYDPPAAELSQSDSLRSSPPVASNSGPPYTAPAPLRPNSSVMIQEPVPESPSPFRSLGGRNAGLAHSHPHPSSSNQAQFVHHRSPVIHLPDSDDEAWDDDEDLEEISHFDFGRNLQRRTGNPSALQDYLGPNATYSARYPWIDGISSNHQGQSRYSEQMGRTSLSPGPGMPGVYGPNVIHNTLARYRVERAIRENPNFLNTIMPGRFPSSMDAMLAHGRLPGLTPGSSRHDYESNIGYLPDSLAFDPKKTQEEIKQLLENIRPDSELDSVNREGTPEALKFSLMEHQKLGLSWMKSMEEGESKGGILADDMGLGKTIQALSLIVSRPSDDPENKSTLIIAPVSLMQQWKREIERMLKPGRHQRSVYVLHGDRRAVSFKDLRKNDIVLTTFGTMASELKRKKEWEDSLKRGGLVGRKFILPVLGQGCKWHRVIIDEAQCIKNRNTKAALACCEINATYRWCMSGTPMMNSVEELHSLLKFLRIKPYNDLERFNMVFTRPLKSASGAAQETAMKQLQALLRAVLLRRTKSSKIDGKPILQLPPRVTEKVHAVFSEDEEALYSSLENKTQLQFNRYLNAGSVGRNYSNILVLLLRLRQACCHPHLMSDFSVEASANTDEIDLVFNAEQFGKEVVVRLKDNDDLECPICIDAVENPVIFFPCGHSTCAECFSRISDPALAVQQGNDGTVEVKCPNCRGKVDPKKVTDHNTFRKVHYSEGPGDAASAEEAGEASKATEAEDDSDSDDDSDDEEDLGSLSRFIVPDNVGDSEDIDNNDEEEEGGDGSSQKKKRPAKGKGKQKKIKKTLAQLKKEASKNQKSKRKYLRRLEKTWVTSAKIEKTLEVLEAIQERGEGEKTIIFSQFTSLLDLLEVPVSRRGWGYRRYDGSMKPADRNAAVLDFTDNPECKIMLVSLKAGNSGLNLVAASQVIIFDPFWNPYIEEQAIDRAHRIGQMREVQIHRILVPNTVEDRILALQDKKRELIEGALDEKAAQNVSRLGTRELAYLFGINQ</sequence>
<keyword evidence="2" id="KW-0547">Nucleotide-binding</keyword>
<dbReference type="Pfam" id="PF13923">
    <property type="entry name" value="zf-C3HC4_2"/>
    <property type="match status" value="1"/>
</dbReference>
<dbReference type="GO" id="GO:0000724">
    <property type="term" value="P:double-strand break repair via homologous recombination"/>
    <property type="evidence" value="ECO:0007669"/>
    <property type="project" value="TreeGrafter"/>
</dbReference>
<dbReference type="Pfam" id="PF00271">
    <property type="entry name" value="Helicase_C"/>
    <property type="match status" value="1"/>
</dbReference>
<dbReference type="PANTHER" id="PTHR45626:SF16">
    <property type="entry name" value="ATP-DEPENDENT HELICASE ULS1"/>
    <property type="match status" value="1"/>
</dbReference>
<dbReference type="FunFam" id="3.40.50.300:FF:002380">
    <property type="entry name" value="SWI/SNF family DNA-dependent ATPase, putative"/>
    <property type="match status" value="1"/>
</dbReference>
<dbReference type="GO" id="GO:0008270">
    <property type="term" value="F:zinc ion binding"/>
    <property type="evidence" value="ECO:0007669"/>
    <property type="project" value="UniProtKB-KW"/>
</dbReference>
<feature type="compositionally biased region" description="Acidic residues" evidence="7">
    <location>
        <begin position="985"/>
        <end position="1000"/>
    </location>
</feature>
<dbReference type="GO" id="GO:0005737">
    <property type="term" value="C:cytoplasm"/>
    <property type="evidence" value="ECO:0007669"/>
    <property type="project" value="TreeGrafter"/>
</dbReference>
<dbReference type="VEuPathDB" id="FungiDB:ASPZODRAFT_164680"/>
<dbReference type="AlphaFoldDB" id="A0A1L9SPI2"/>
<dbReference type="PANTHER" id="PTHR45626">
    <property type="entry name" value="TRANSCRIPTION TERMINATION FACTOR 2-RELATED"/>
    <property type="match status" value="1"/>
</dbReference>
<dbReference type="InterPro" id="IPR049730">
    <property type="entry name" value="SNF2/RAD54-like_C"/>
</dbReference>
<evidence type="ECO:0000256" key="2">
    <source>
        <dbReference type="ARBA" id="ARBA00022741"/>
    </source>
</evidence>
<dbReference type="PROSITE" id="PS50089">
    <property type="entry name" value="ZF_RING_2"/>
    <property type="match status" value="1"/>
</dbReference>
<dbReference type="InterPro" id="IPR001841">
    <property type="entry name" value="Znf_RING"/>
</dbReference>
<protein>
    <recommendedName>
        <fullName evidence="13">RING-type domain-containing protein</fullName>
    </recommendedName>
</protein>
<feature type="compositionally biased region" description="Polar residues" evidence="7">
    <location>
        <begin position="143"/>
        <end position="164"/>
    </location>
</feature>
<dbReference type="OrthoDB" id="423559at2759"/>
<dbReference type="InterPro" id="IPR013083">
    <property type="entry name" value="Znf_RING/FYVE/PHD"/>
</dbReference>
<dbReference type="EMBL" id="KV878338">
    <property type="protein sequence ID" value="OJJ49110.1"/>
    <property type="molecule type" value="Genomic_DNA"/>
</dbReference>
<dbReference type="GO" id="GO:0005524">
    <property type="term" value="F:ATP binding"/>
    <property type="evidence" value="ECO:0007669"/>
    <property type="project" value="UniProtKB-KW"/>
</dbReference>
<feature type="compositionally biased region" description="Polar residues" evidence="7">
    <location>
        <begin position="371"/>
        <end position="387"/>
    </location>
</feature>
<feature type="compositionally biased region" description="Basic residues" evidence="7">
    <location>
        <begin position="1005"/>
        <end position="1020"/>
    </location>
</feature>
<dbReference type="GO" id="GO:0004386">
    <property type="term" value="F:helicase activity"/>
    <property type="evidence" value="ECO:0007669"/>
    <property type="project" value="UniProtKB-KW"/>
</dbReference>
<dbReference type="InterPro" id="IPR038718">
    <property type="entry name" value="SNF2-like_sf"/>
</dbReference>
<feature type="compositionally biased region" description="Low complexity" evidence="7">
    <location>
        <begin position="60"/>
        <end position="78"/>
    </location>
</feature>
<evidence type="ECO:0008006" key="13">
    <source>
        <dbReference type="Google" id="ProtNLM"/>
    </source>
</evidence>
<dbReference type="GO" id="GO:0016787">
    <property type="term" value="F:hydrolase activity"/>
    <property type="evidence" value="ECO:0007669"/>
    <property type="project" value="UniProtKB-KW"/>
</dbReference>
<keyword evidence="3" id="KW-0378">Hydrolase</keyword>